<dbReference type="InterPro" id="IPR051818">
    <property type="entry name" value="TPP_dependent_decarboxylase"/>
</dbReference>
<organism evidence="3 4">
    <name type="scientific">Candidatus Entotheonella gemina</name>
    <dbReference type="NCBI Taxonomy" id="1429439"/>
    <lineage>
        <taxon>Bacteria</taxon>
        <taxon>Pseudomonadati</taxon>
        <taxon>Nitrospinota/Tectimicrobiota group</taxon>
        <taxon>Candidatus Tectimicrobiota</taxon>
        <taxon>Candidatus Entotheonellia</taxon>
        <taxon>Candidatus Entotheonellales</taxon>
        <taxon>Candidatus Entotheonellaceae</taxon>
        <taxon>Candidatus Entotheonella</taxon>
    </lineage>
</organism>
<dbReference type="EMBL" id="AZHX01002875">
    <property type="protein sequence ID" value="ETW92518.1"/>
    <property type="molecule type" value="Genomic_DNA"/>
</dbReference>
<dbReference type="GO" id="GO:0016831">
    <property type="term" value="F:carboxy-lyase activity"/>
    <property type="evidence" value="ECO:0007669"/>
    <property type="project" value="UniProtKB-KW"/>
</dbReference>
<dbReference type="PANTHER" id="PTHR42818:SF1">
    <property type="entry name" value="SULFOPYRUVATE DECARBOXYLASE"/>
    <property type="match status" value="1"/>
</dbReference>
<dbReference type="PANTHER" id="PTHR42818">
    <property type="entry name" value="SULFOPYRUVATE DECARBOXYLASE SUBUNIT ALPHA"/>
    <property type="match status" value="1"/>
</dbReference>
<sequence>MSASLDLLQVLQSQDIHTYISFPDKWLGPFLQALDADPAVRHVPATIEREGLGIAVGAQLAGARSALVMQNSGIGNILNDWASLAFNYGIPVPWMVSDRGSRGEQVATQMIWHGHLRALLETLKIPAQTFASAAQLDGLSALIEDGYTMRQSVAALFPYVVFTDF</sequence>
<protein>
    <submittedName>
        <fullName evidence="3">Uncharacterized protein</fullName>
    </submittedName>
</protein>
<dbReference type="SUPFAM" id="SSF52518">
    <property type="entry name" value="Thiamin diphosphate-binding fold (THDP-binding)"/>
    <property type="match status" value="1"/>
</dbReference>
<keyword evidence="2" id="KW-0456">Lyase</keyword>
<reference evidence="3 4" key="1">
    <citation type="journal article" date="2014" name="Nature">
        <title>An environmental bacterial taxon with a large and distinct metabolic repertoire.</title>
        <authorList>
            <person name="Wilson M.C."/>
            <person name="Mori T."/>
            <person name="Ruckert C."/>
            <person name="Uria A.R."/>
            <person name="Helf M.J."/>
            <person name="Takada K."/>
            <person name="Gernert C."/>
            <person name="Steffens U.A."/>
            <person name="Heycke N."/>
            <person name="Schmitt S."/>
            <person name="Rinke C."/>
            <person name="Helfrich E.J."/>
            <person name="Brachmann A.O."/>
            <person name="Gurgui C."/>
            <person name="Wakimoto T."/>
            <person name="Kracht M."/>
            <person name="Crusemann M."/>
            <person name="Hentschel U."/>
            <person name="Abe I."/>
            <person name="Matsunaga S."/>
            <person name="Kalinowski J."/>
            <person name="Takeyama H."/>
            <person name="Piel J."/>
        </authorList>
    </citation>
    <scope>NUCLEOTIDE SEQUENCE [LARGE SCALE GENOMIC DNA]</scope>
    <source>
        <strain evidence="4">TSY2</strain>
    </source>
</reference>
<dbReference type="HOGENOM" id="CLU_113594_0_0_7"/>
<dbReference type="InterPro" id="IPR029061">
    <property type="entry name" value="THDP-binding"/>
</dbReference>
<keyword evidence="4" id="KW-1185">Reference proteome</keyword>
<proteinExistence type="predicted"/>
<feature type="non-terminal residue" evidence="3">
    <location>
        <position position="165"/>
    </location>
</feature>
<name>W4L341_9BACT</name>
<evidence type="ECO:0000313" key="4">
    <source>
        <dbReference type="Proteomes" id="UP000019140"/>
    </source>
</evidence>
<accession>W4L341</accession>
<comment type="caution">
    <text evidence="3">The sequence shown here is derived from an EMBL/GenBank/DDBJ whole genome shotgun (WGS) entry which is preliminary data.</text>
</comment>
<dbReference type="Proteomes" id="UP000019140">
    <property type="component" value="Unassembled WGS sequence"/>
</dbReference>
<evidence type="ECO:0000256" key="1">
    <source>
        <dbReference type="ARBA" id="ARBA00022793"/>
    </source>
</evidence>
<gene>
    <name evidence="3" type="ORF">ETSY2_53235</name>
</gene>
<evidence type="ECO:0000256" key="2">
    <source>
        <dbReference type="ARBA" id="ARBA00023239"/>
    </source>
</evidence>
<dbReference type="Gene3D" id="3.40.50.970">
    <property type="match status" value="1"/>
</dbReference>
<dbReference type="AlphaFoldDB" id="W4L341"/>
<evidence type="ECO:0000313" key="3">
    <source>
        <dbReference type="EMBL" id="ETW92518.1"/>
    </source>
</evidence>
<keyword evidence="1" id="KW-0210">Decarboxylase</keyword>